<keyword evidence="3" id="KW-0479">Metal-binding</keyword>
<dbReference type="Pfam" id="PF00266">
    <property type="entry name" value="Aminotran_5"/>
    <property type="match status" value="1"/>
</dbReference>
<dbReference type="Gene3D" id="1.10.260.50">
    <property type="match status" value="1"/>
</dbReference>
<gene>
    <name evidence="9" type="ORF">SAMN02194393_05318</name>
</gene>
<evidence type="ECO:0000256" key="2">
    <source>
        <dbReference type="ARBA" id="ARBA00006490"/>
    </source>
</evidence>
<dbReference type="AlphaFoldDB" id="A0A1T5MT95"/>
<evidence type="ECO:0000256" key="1">
    <source>
        <dbReference type="ARBA" id="ARBA00001933"/>
    </source>
</evidence>
<dbReference type="InterPro" id="IPR000192">
    <property type="entry name" value="Aminotrans_V_dom"/>
</dbReference>
<dbReference type="InterPro" id="IPR016454">
    <property type="entry name" value="Cysteine_dSase"/>
</dbReference>
<evidence type="ECO:0000256" key="6">
    <source>
        <dbReference type="ARBA" id="ARBA00023014"/>
    </source>
</evidence>
<dbReference type="PROSITE" id="PS00595">
    <property type="entry name" value="AA_TRANSFER_CLASS_5"/>
    <property type="match status" value="1"/>
</dbReference>
<dbReference type="InterPro" id="IPR015424">
    <property type="entry name" value="PyrdxlP-dep_Trfase"/>
</dbReference>
<dbReference type="OrthoDB" id="9808002at2"/>
<comment type="similarity">
    <text evidence="2">Belongs to the class-V pyridoxal-phosphate-dependent aminotransferase family. NifS/IscS subfamily.</text>
</comment>
<accession>A0A1T5MT95</accession>
<evidence type="ECO:0000259" key="8">
    <source>
        <dbReference type="Pfam" id="PF00266"/>
    </source>
</evidence>
<dbReference type="GO" id="GO:0031071">
    <property type="term" value="F:cysteine desulfurase activity"/>
    <property type="evidence" value="ECO:0007669"/>
    <property type="project" value="UniProtKB-ARBA"/>
</dbReference>
<evidence type="ECO:0000313" key="10">
    <source>
        <dbReference type="Proteomes" id="UP000190285"/>
    </source>
</evidence>
<dbReference type="EMBL" id="FUZT01000025">
    <property type="protein sequence ID" value="SKC91435.1"/>
    <property type="molecule type" value="Genomic_DNA"/>
</dbReference>
<keyword evidence="5" id="KW-0408">Iron</keyword>
<organism evidence="9 10">
    <name type="scientific">Maledivibacter halophilus</name>
    <dbReference type="NCBI Taxonomy" id="36842"/>
    <lineage>
        <taxon>Bacteria</taxon>
        <taxon>Bacillati</taxon>
        <taxon>Bacillota</taxon>
        <taxon>Clostridia</taxon>
        <taxon>Peptostreptococcales</taxon>
        <taxon>Caminicellaceae</taxon>
        <taxon>Maledivibacter</taxon>
    </lineage>
</organism>
<keyword evidence="4" id="KW-0663">Pyridoxal phosphate</keyword>
<evidence type="ECO:0000256" key="5">
    <source>
        <dbReference type="ARBA" id="ARBA00023004"/>
    </source>
</evidence>
<dbReference type="InterPro" id="IPR020578">
    <property type="entry name" value="Aminotrans_V_PyrdxlP_BS"/>
</dbReference>
<feature type="domain" description="Aminotransferase class V" evidence="8">
    <location>
        <begin position="3"/>
        <end position="367"/>
    </location>
</feature>
<evidence type="ECO:0000256" key="4">
    <source>
        <dbReference type="ARBA" id="ARBA00022898"/>
    </source>
</evidence>
<sequence length="386" mass="42871">MEIYLDNSATTKPKEEVIDIMVKSMKEYYGNPSSLHRKGVEIEKLIKKARKQISKALGADEGEIYFTSGGTESNNLAILGALKGNKRKGKHIITTKIEHPSVLNVFNSLEEDGYEVSYLNVDKNGLIDINDFEKSLREDTVLISIMYVNNEVGTIQPIPEITKIIKNRKNKPILHIDAVQAFGKIKINLRKLKVDLMSISGHKISGPKGIGALYVRRGTKINSIVFGGNQELGLRSGTENVPGILGLGVAADLVKKNIDSNIEKMKGLKMKLAKEIGENLEEIKINGDIDENSAPHILNISFKGIRGEVLIHTLEQKNIYVSTGSACSSKKKTFSHVLKEMGLENDEMEGAIRFSLSPENTEEEIDYTVENLKKSVEDLRKVIGRR</sequence>
<dbReference type="RefSeq" id="WP_079495889.1">
    <property type="nucleotide sequence ID" value="NZ_FUZT01000025.1"/>
</dbReference>
<dbReference type="STRING" id="36842.SAMN02194393_05318"/>
<comment type="cofactor">
    <cofactor evidence="1 7">
        <name>pyridoxal 5'-phosphate</name>
        <dbReference type="ChEBI" id="CHEBI:597326"/>
    </cofactor>
</comment>
<dbReference type="Proteomes" id="UP000190285">
    <property type="component" value="Unassembled WGS sequence"/>
</dbReference>
<dbReference type="PANTHER" id="PTHR11601">
    <property type="entry name" value="CYSTEINE DESULFURYLASE FAMILY MEMBER"/>
    <property type="match status" value="1"/>
</dbReference>
<evidence type="ECO:0000313" key="9">
    <source>
        <dbReference type="EMBL" id="SKC91435.1"/>
    </source>
</evidence>
<dbReference type="SUPFAM" id="SSF53383">
    <property type="entry name" value="PLP-dependent transferases"/>
    <property type="match status" value="1"/>
</dbReference>
<dbReference type="GO" id="GO:0051536">
    <property type="term" value="F:iron-sulfur cluster binding"/>
    <property type="evidence" value="ECO:0007669"/>
    <property type="project" value="UniProtKB-KW"/>
</dbReference>
<name>A0A1T5MT95_9FIRM</name>
<dbReference type="PIRSF" id="PIRSF005572">
    <property type="entry name" value="NifS"/>
    <property type="match status" value="1"/>
</dbReference>
<evidence type="ECO:0000256" key="3">
    <source>
        <dbReference type="ARBA" id="ARBA00022723"/>
    </source>
</evidence>
<dbReference type="Gene3D" id="3.90.1150.10">
    <property type="entry name" value="Aspartate Aminotransferase, domain 1"/>
    <property type="match status" value="1"/>
</dbReference>
<dbReference type="InterPro" id="IPR015422">
    <property type="entry name" value="PyrdxlP-dep_Trfase_small"/>
</dbReference>
<dbReference type="PANTHER" id="PTHR11601:SF50">
    <property type="entry name" value="CYSTEINE DESULFURASE ISCS 2-RELATED"/>
    <property type="match status" value="1"/>
</dbReference>
<dbReference type="NCBIfam" id="NF002806">
    <property type="entry name" value="PRK02948.1"/>
    <property type="match status" value="1"/>
</dbReference>
<dbReference type="InterPro" id="IPR015421">
    <property type="entry name" value="PyrdxlP-dep_Trfase_major"/>
</dbReference>
<reference evidence="9 10" key="1">
    <citation type="submission" date="2017-02" db="EMBL/GenBank/DDBJ databases">
        <authorList>
            <person name="Peterson S.W."/>
        </authorList>
    </citation>
    <scope>NUCLEOTIDE SEQUENCE [LARGE SCALE GENOMIC DNA]</scope>
    <source>
        <strain evidence="9 10">M1</strain>
    </source>
</reference>
<dbReference type="GO" id="GO:0046872">
    <property type="term" value="F:metal ion binding"/>
    <property type="evidence" value="ECO:0007669"/>
    <property type="project" value="UniProtKB-KW"/>
</dbReference>
<evidence type="ECO:0000256" key="7">
    <source>
        <dbReference type="RuleBase" id="RU004504"/>
    </source>
</evidence>
<dbReference type="Gene3D" id="3.40.640.10">
    <property type="entry name" value="Type I PLP-dependent aspartate aminotransferase-like (Major domain)"/>
    <property type="match status" value="1"/>
</dbReference>
<protein>
    <submittedName>
        <fullName evidence="9">Cysteine desulfurase</fullName>
    </submittedName>
</protein>
<keyword evidence="6" id="KW-0411">Iron-sulfur</keyword>
<proteinExistence type="inferred from homology"/>
<keyword evidence="10" id="KW-1185">Reference proteome</keyword>
<dbReference type="FunFam" id="3.40.640.10:FF:000084">
    <property type="entry name" value="IscS-like cysteine desulfurase"/>
    <property type="match status" value="1"/>
</dbReference>